<dbReference type="AlphaFoldDB" id="A0A813JDG8"/>
<feature type="compositionally biased region" description="Polar residues" evidence="1">
    <location>
        <begin position="73"/>
        <end position="84"/>
    </location>
</feature>
<dbReference type="EMBL" id="CAJNNW010024836">
    <property type="protein sequence ID" value="CAE8674484.1"/>
    <property type="molecule type" value="Genomic_DNA"/>
</dbReference>
<dbReference type="Proteomes" id="UP000626109">
    <property type="component" value="Unassembled WGS sequence"/>
</dbReference>
<feature type="compositionally biased region" description="Pro residues" evidence="1">
    <location>
        <begin position="54"/>
        <end position="63"/>
    </location>
</feature>
<reference evidence="2" key="1">
    <citation type="submission" date="2021-02" db="EMBL/GenBank/DDBJ databases">
        <authorList>
            <person name="Dougan E. K."/>
            <person name="Rhodes N."/>
            <person name="Thang M."/>
            <person name="Chan C."/>
        </authorList>
    </citation>
    <scope>NUCLEOTIDE SEQUENCE</scope>
</reference>
<evidence type="ECO:0000313" key="3">
    <source>
        <dbReference type="Proteomes" id="UP000626109"/>
    </source>
</evidence>
<feature type="compositionally biased region" description="Low complexity" evidence="1">
    <location>
        <begin position="97"/>
        <end position="112"/>
    </location>
</feature>
<gene>
    <name evidence="2" type="ORF">PGLA2088_LOCUS18965</name>
</gene>
<sequence>EAAVIGTLDPKVPVVTRAECFRCVTKTVHLVAAELRRNIDLIDAAAQKTRRPPPRLPPQAPELPPERSSESSIARTGSAASRTSPWAAFAERNGADSPVSSGPSRGSSSAPSEDGNRGVSAQEDRPEAQPALLFRPGPEEVPEKAAASAAQISSAPRIFSPAPGGLPEDAAADVNGMVAFVLNKDGAFDPQRLFVGNGLLVLSDPHQVEPDFARRFLGADGRTAFDLSVLESAVRGEAILGTPLIGLLPGQVVRSRDAVSRLLVLGFAAGAALVMLLESEQDCELCCDTAIAEARAKGSPSFAGREQL</sequence>
<evidence type="ECO:0000313" key="2">
    <source>
        <dbReference type="EMBL" id="CAE8674484.1"/>
    </source>
</evidence>
<comment type="caution">
    <text evidence="2">The sequence shown here is derived from an EMBL/GenBank/DDBJ whole genome shotgun (WGS) entry which is preliminary data.</text>
</comment>
<proteinExistence type="predicted"/>
<name>A0A813JDG8_POLGL</name>
<feature type="non-terminal residue" evidence="2">
    <location>
        <position position="1"/>
    </location>
</feature>
<feature type="region of interest" description="Disordered" evidence="1">
    <location>
        <begin position="45"/>
        <end position="126"/>
    </location>
</feature>
<evidence type="ECO:0000256" key="1">
    <source>
        <dbReference type="SAM" id="MobiDB-lite"/>
    </source>
</evidence>
<accession>A0A813JDG8</accession>
<organism evidence="2 3">
    <name type="scientific">Polarella glacialis</name>
    <name type="common">Dinoflagellate</name>
    <dbReference type="NCBI Taxonomy" id="89957"/>
    <lineage>
        <taxon>Eukaryota</taxon>
        <taxon>Sar</taxon>
        <taxon>Alveolata</taxon>
        <taxon>Dinophyceae</taxon>
        <taxon>Suessiales</taxon>
        <taxon>Suessiaceae</taxon>
        <taxon>Polarella</taxon>
    </lineage>
</organism>
<protein>
    <submittedName>
        <fullName evidence="2">Uncharacterized protein</fullName>
    </submittedName>
</protein>